<organism evidence="9">
    <name type="scientific">Percolomonas cosmopolitus</name>
    <dbReference type="NCBI Taxonomy" id="63605"/>
    <lineage>
        <taxon>Eukaryota</taxon>
        <taxon>Discoba</taxon>
        <taxon>Heterolobosea</taxon>
        <taxon>Tetramitia</taxon>
        <taxon>Eutetramitia</taxon>
        <taxon>Percolomonadidae</taxon>
        <taxon>Percolomonas</taxon>
    </lineage>
</organism>
<evidence type="ECO:0000256" key="3">
    <source>
        <dbReference type="ARBA" id="ARBA00022801"/>
    </source>
</evidence>
<feature type="active site" description="Charge relay system" evidence="5 6">
    <location>
        <position position="199"/>
    </location>
</feature>
<dbReference type="InterPro" id="IPR023828">
    <property type="entry name" value="Peptidase_S8_Ser-AS"/>
</dbReference>
<dbReference type="InterPro" id="IPR036852">
    <property type="entry name" value="Peptidase_S8/S53_dom_sf"/>
</dbReference>
<keyword evidence="2 6" id="KW-0645">Protease</keyword>
<dbReference type="PROSITE" id="PS51892">
    <property type="entry name" value="SUBTILASE"/>
    <property type="match status" value="1"/>
</dbReference>
<evidence type="ECO:0000256" key="4">
    <source>
        <dbReference type="ARBA" id="ARBA00022825"/>
    </source>
</evidence>
<dbReference type="InterPro" id="IPR022398">
    <property type="entry name" value="Peptidase_S8_His-AS"/>
</dbReference>
<dbReference type="PROSITE" id="PS00137">
    <property type="entry name" value="SUBTILASE_HIS"/>
    <property type="match status" value="1"/>
</dbReference>
<evidence type="ECO:0000256" key="6">
    <source>
        <dbReference type="PROSITE-ProRule" id="PRU01240"/>
    </source>
</evidence>
<dbReference type="SUPFAM" id="SSF52743">
    <property type="entry name" value="Subtilisin-like"/>
    <property type="match status" value="1"/>
</dbReference>
<evidence type="ECO:0000256" key="5">
    <source>
        <dbReference type="PIRSR" id="PIRSR615500-1"/>
    </source>
</evidence>
<feature type="transmembrane region" description="Helical" evidence="7">
    <location>
        <begin position="824"/>
        <end position="854"/>
    </location>
</feature>
<keyword evidence="7" id="KW-1133">Transmembrane helix</keyword>
<dbReference type="InterPro" id="IPR015500">
    <property type="entry name" value="Peptidase_S8_subtilisin-rel"/>
</dbReference>
<keyword evidence="4 6" id="KW-0720">Serine protease</keyword>
<dbReference type="InterPro" id="IPR051048">
    <property type="entry name" value="Peptidase_S8/S53_subtilisin"/>
</dbReference>
<dbReference type="PROSITE" id="PS00138">
    <property type="entry name" value="SUBTILASE_SER"/>
    <property type="match status" value="1"/>
</dbReference>
<dbReference type="PANTHER" id="PTHR43399:SF4">
    <property type="entry name" value="CELL WALL-ASSOCIATED PROTEASE"/>
    <property type="match status" value="1"/>
</dbReference>
<dbReference type="SUPFAM" id="SSF49785">
    <property type="entry name" value="Galactose-binding domain-like"/>
    <property type="match status" value="1"/>
</dbReference>
<evidence type="ECO:0000256" key="7">
    <source>
        <dbReference type="SAM" id="Phobius"/>
    </source>
</evidence>
<keyword evidence="3 6" id="KW-0378">Hydrolase</keyword>
<dbReference type="Pfam" id="PF00082">
    <property type="entry name" value="Peptidase_S8"/>
    <property type="match status" value="1"/>
</dbReference>
<evidence type="ECO:0000256" key="2">
    <source>
        <dbReference type="ARBA" id="ARBA00022670"/>
    </source>
</evidence>
<dbReference type="AlphaFoldDB" id="A0A7S1KSE4"/>
<dbReference type="EMBL" id="HBGD01008898">
    <property type="protein sequence ID" value="CAD9084078.1"/>
    <property type="molecule type" value="Transcribed_RNA"/>
</dbReference>
<name>A0A7S1KSE4_9EUKA</name>
<dbReference type="Gene3D" id="2.60.120.380">
    <property type="match status" value="1"/>
</dbReference>
<dbReference type="GO" id="GO:0004252">
    <property type="term" value="F:serine-type endopeptidase activity"/>
    <property type="evidence" value="ECO:0007669"/>
    <property type="project" value="UniProtKB-UniRule"/>
</dbReference>
<evidence type="ECO:0000259" key="8">
    <source>
        <dbReference type="Pfam" id="PF00082"/>
    </source>
</evidence>
<dbReference type="Gene3D" id="3.40.50.200">
    <property type="entry name" value="Peptidase S8/S53 domain"/>
    <property type="match status" value="1"/>
</dbReference>
<sequence length="878" mass="96235">MQNQFAITLEHYIPQNAFLVVISDEMVTKIMAADSVFRVIPFTKGLKFGTGFGEAKMPWGKAKAEDNNEDPDASPLYQLTVSWMKPSEISEAKRSIPLQTHQRMWLNALESSVDAQKLHYDILESSHRMVFTSTDENILDRIAAEAAEHSYVYWVEKTEQLVHTELKFSRPMTSTGTLDDSDFISLGLTGKNQVIGVTDSGVDTNSCFFYDADNAVPFIDAMSDEEPNKSHRKIQSYWSLLDNVDLDHGHGTHVSSIALGKAQSDPLSEFNGVASDAKLVFLDVGCNTPGGCTCHNIEGCPCRSRINGTCPQSAGSMYIPSDFSKHVLGYHHSRGGRVSSFSFGSASSIMSGYSSSSAEIDNYVYNNPDHLILFSAGNSGSINGYSTTTGPTKETKNTIIVGAETAPYESWTDIYTQRVDYEEIALVTSNEWYVTNYCGLYQYVPNHNESVSCAVAKEVAFADNPSAACCDALDSCRISTQEYFGTSLERVENYLDRTCCMTCVEKLLEISPWWRKGSLASFSSVGPTIDGRIKPDLVTIGNRVQAGDANTGTCTSQKAADVNQNVRASQGTSMAAPTAAGAAAVVRQYFEDGFYPSGKANSDNKIAPSAALVKAVLIDSTRPLQDFLRVTTNGVVTPGEMSFQQRKYHEGHGSLNLKNTLQLDGVSKHKLFVSTRSLATGKQHVYTLRIPDSPTHNELSVTLVWTDPGASETASFALVNDLDLLVGANDNGKITEWRGNCDTDEEDSSANVVDRSNNVEKITFTKAVPGATYKIFIRGDHVVTKEEQEYALVISHGGQMDSEVEVSEFIQSPVTSIFQLNSGIFLFTLVILLLLVVCMLSVLNVCSWILVCLFSRKEGRALVQKPELYKPFTDERGL</sequence>
<dbReference type="InterPro" id="IPR008979">
    <property type="entry name" value="Galactose-bd-like_sf"/>
</dbReference>
<evidence type="ECO:0000313" key="9">
    <source>
        <dbReference type="EMBL" id="CAD9084078.1"/>
    </source>
</evidence>
<dbReference type="InterPro" id="IPR034058">
    <property type="entry name" value="TagA/B/C/D_pept_dom"/>
</dbReference>
<comment type="similarity">
    <text evidence="1 6">Belongs to the peptidase S8 family.</text>
</comment>
<feature type="domain" description="Peptidase S8/S53" evidence="8">
    <location>
        <begin position="190"/>
        <end position="622"/>
    </location>
</feature>
<dbReference type="InterPro" id="IPR000209">
    <property type="entry name" value="Peptidase_S8/S53_dom"/>
</dbReference>
<proteinExistence type="inferred from homology"/>
<dbReference type="GO" id="GO:0006508">
    <property type="term" value="P:proteolysis"/>
    <property type="evidence" value="ECO:0007669"/>
    <property type="project" value="UniProtKB-KW"/>
</dbReference>
<dbReference type="PANTHER" id="PTHR43399">
    <property type="entry name" value="SUBTILISIN-RELATED"/>
    <property type="match status" value="1"/>
</dbReference>
<feature type="active site" description="Charge relay system" evidence="5 6">
    <location>
        <position position="573"/>
    </location>
</feature>
<accession>A0A7S1KSE4</accession>
<feature type="active site" description="Charge relay system" evidence="5 6">
    <location>
        <position position="250"/>
    </location>
</feature>
<keyword evidence="7" id="KW-0812">Transmembrane</keyword>
<evidence type="ECO:0000256" key="1">
    <source>
        <dbReference type="ARBA" id="ARBA00011073"/>
    </source>
</evidence>
<dbReference type="PRINTS" id="PR00723">
    <property type="entry name" value="SUBTILISIN"/>
</dbReference>
<dbReference type="CDD" id="cd04842">
    <property type="entry name" value="Peptidases_S8_Kp43_protease"/>
    <property type="match status" value="1"/>
</dbReference>
<protein>
    <recommendedName>
        <fullName evidence="8">Peptidase S8/S53 domain-containing protein</fullName>
    </recommendedName>
</protein>
<reference evidence="9" key="1">
    <citation type="submission" date="2021-01" db="EMBL/GenBank/DDBJ databases">
        <authorList>
            <person name="Corre E."/>
            <person name="Pelletier E."/>
            <person name="Niang G."/>
            <person name="Scheremetjew M."/>
            <person name="Finn R."/>
            <person name="Kale V."/>
            <person name="Holt S."/>
            <person name="Cochrane G."/>
            <person name="Meng A."/>
            <person name="Brown T."/>
            <person name="Cohen L."/>
        </authorList>
    </citation>
    <scope>NUCLEOTIDE SEQUENCE</scope>
    <source>
        <strain evidence="9">WS</strain>
    </source>
</reference>
<keyword evidence="7" id="KW-0472">Membrane</keyword>
<gene>
    <name evidence="9" type="ORF">PCOS0759_LOCUS7332</name>
</gene>